<protein>
    <recommendedName>
        <fullName evidence="12">Fucosyltransferase</fullName>
        <ecNumber evidence="12">2.4.1.-</ecNumber>
    </recommendedName>
</protein>
<comment type="subcellular location">
    <subcellularLocation>
        <location evidence="1 12">Golgi apparatus</location>
        <location evidence="1 12">Golgi stack membrane</location>
        <topology evidence="1 12">Single-pass type II membrane protein</topology>
    </subcellularLocation>
</comment>
<keyword evidence="8 12" id="KW-1133">Transmembrane helix</keyword>
<keyword evidence="16" id="KW-1185">Reference proteome</keyword>
<keyword evidence="9 12" id="KW-0333">Golgi apparatus</keyword>
<dbReference type="PANTHER" id="PTHR48438:SF1">
    <property type="entry name" value="ALPHA-(1,3)-FUCOSYLTRANSFERASE C-RELATED"/>
    <property type="match status" value="1"/>
</dbReference>
<dbReference type="InterPro" id="IPR055270">
    <property type="entry name" value="Glyco_tran_10_C"/>
</dbReference>
<keyword evidence="4 12" id="KW-0328">Glycosyltransferase</keyword>
<dbReference type="InterPro" id="IPR031481">
    <property type="entry name" value="Glyco_tran_10_N"/>
</dbReference>
<keyword evidence="7" id="KW-0735">Signal-anchor</keyword>
<name>A0A8K0G2N0_IGNLU</name>
<evidence type="ECO:0000256" key="2">
    <source>
        <dbReference type="ARBA" id="ARBA00004922"/>
    </source>
</evidence>
<feature type="transmembrane region" description="Helical" evidence="12">
    <location>
        <begin position="12"/>
        <end position="31"/>
    </location>
</feature>
<evidence type="ECO:0000256" key="8">
    <source>
        <dbReference type="ARBA" id="ARBA00022989"/>
    </source>
</evidence>
<evidence type="ECO:0000256" key="1">
    <source>
        <dbReference type="ARBA" id="ARBA00004447"/>
    </source>
</evidence>
<evidence type="ECO:0000256" key="9">
    <source>
        <dbReference type="ARBA" id="ARBA00023034"/>
    </source>
</evidence>
<dbReference type="EMBL" id="VTPC01090355">
    <property type="protein sequence ID" value="KAF2883559.1"/>
    <property type="molecule type" value="Genomic_DNA"/>
</dbReference>
<evidence type="ECO:0000259" key="13">
    <source>
        <dbReference type="Pfam" id="PF00852"/>
    </source>
</evidence>
<evidence type="ECO:0000256" key="5">
    <source>
        <dbReference type="ARBA" id="ARBA00022679"/>
    </source>
</evidence>
<evidence type="ECO:0000313" key="15">
    <source>
        <dbReference type="EMBL" id="KAF2883559.1"/>
    </source>
</evidence>
<sequence length="446" mass="53580">MLYIAMKPRKKKIFKMVFIFSIFSTAIMYIFCLRKCHKYVCEIFTKSTEYQIEGDEYYKHGRWRNLSKHQIAKFSELGKILFLDKEYPKINTSAKNYTILVWKYGPFSHNGLIQRYTKNTRLDISTFCSSFDPFEGCSVRNCRITYKDEDLDVADLVLFRMFPHELPWSKRNPNQIRAFFMDESPLRTFICISYRPQYPCFEGYFNWSMTYRMDSDIPMPYGRTIALRKEEKNKKFNFEEWNKSKRQDVLLANVNTFCGATNNRWAYIKKLERYITVHRYGKCGQFKCPGYVAKDCLAASRYKFYLAFENSNCDEYITEKVWWHSFEKRSVPIIMGAKPEILNQVLPPHSYIHVNDYVNPKDLADYIIHLNNTPSELIKYFEWRNHFKAINEHAYFQNRSPHYCRICEALNYNNKKKKVYDNLNRYWSPNQCQKGWSTFFGVYLVL</sequence>
<dbReference type="OrthoDB" id="427096at2759"/>
<dbReference type="InterPro" id="IPR001503">
    <property type="entry name" value="Glyco_trans_10"/>
</dbReference>
<evidence type="ECO:0000256" key="6">
    <source>
        <dbReference type="ARBA" id="ARBA00022692"/>
    </source>
</evidence>
<evidence type="ECO:0000256" key="10">
    <source>
        <dbReference type="ARBA" id="ARBA00023136"/>
    </source>
</evidence>
<dbReference type="Pfam" id="PF00852">
    <property type="entry name" value="Glyco_transf_10"/>
    <property type="match status" value="1"/>
</dbReference>
<dbReference type="Gene3D" id="3.40.50.11660">
    <property type="entry name" value="Glycosyl transferase family 10, C-terminal domain"/>
    <property type="match status" value="1"/>
</dbReference>
<dbReference type="SUPFAM" id="SSF53756">
    <property type="entry name" value="UDP-Glycosyltransferase/glycogen phosphorylase"/>
    <property type="match status" value="1"/>
</dbReference>
<keyword evidence="5 12" id="KW-0808">Transferase</keyword>
<dbReference type="AlphaFoldDB" id="A0A8K0G2N0"/>
<dbReference type="InterPro" id="IPR038577">
    <property type="entry name" value="GT10-like_C_sf"/>
</dbReference>
<evidence type="ECO:0000256" key="7">
    <source>
        <dbReference type="ARBA" id="ARBA00022968"/>
    </source>
</evidence>
<keyword evidence="6 12" id="KW-0812">Transmembrane</keyword>
<dbReference type="EC" id="2.4.1.-" evidence="12"/>
<keyword evidence="11" id="KW-0325">Glycoprotein</keyword>
<dbReference type="FunFam" id="3.40.50.11660:FF:000002">
    <property type="entry name" value="Alpha-(1,3)-fucosyltransferase"/>
    <property type="match status" value="1"/>
</dbReference>
<gene>
    <name evidence="15" type="ORF">ILUMI_22623</name>
</gene>
<dbReference type="Proteomes" id="UP000801492">
    <property type="component" value="Unassembled WGS sequence"/>
</dbReference>
<comment type="similarity">
    <text evidence="3 12">Belongs to the glycosyltransferase 10 family.</text>
</comment>
<dbReference type="PANTHER" id="PTHR48438">
    <property type="entry name" value="ALPHA-(1,3)-FUCOSYLTRANSFERASE C-RELATED"/>
    <property type="match status" value="1"/>
</dbReference>
<evidence type="ECO:0000259" key="14">
    <source>
        <dbReference type="Pfam" id="PF17039"/>
    </source>
</evidence>
<keyword evidence="10 12" id="KW-0472">Membrane</keyword>
<dbReference type="GO" id="GO:0032580">
    <property type="term" value="C:Golgi cisterna membrane"/>
    <property type="evidence" value="ECO:0007669"/>
    <property type="project" value="UniProtKB-SubCell"/>
</dbReference>
<comment type="caution">
    <text evidence="15">The sequence shown here is derived from an EMBL/GenBank/DDBJ whole genome shotgun (WGS) entry which is preliminary data.</text>
</comment>
<dbReference type="UniPathway" id="UPA00378"/>
<reference evidence="15" key="1">
    <citation type="submission" date="2019-08" db="EMBL/GenBank/DDBJ databases">
        <title>The genome of the North American firefly Photinus pyralis.</title>
        <authorList>
            <consortium name="Photinus pyralis genome working group"/>
            <person name="Fallon T.R."/>
            <person name="Sander Lower S.E."/>
            <person name="Weng J.-K."/>
        </authorList>
    </citation>
    <scope>NUCLEOTIDE SEQUENCE</scope>
    <source>
        <strain evidence="15">TRF0915ILg1</strain>
        <tissue evidence="15">Whole body</tissue>
    </source>
</reference>
<evidence type="ECO:0000256" key="12">
    <source>
        <dbReference type="RuleBase" id="RU003832"/>
    </source>
</evidence>
<comment type="pathway">
    <text evidence="2">Protein modification; protein glycosylation.</text>
</comment>
<feature type="domain" description="Fucosyltransferase N-terminal" evidence="14">
    <location>
        <begin position="96"/>
        <end position="222"/>
    </location>
</feature>
<feature type="domain" description="Fucosyltransferase C-terminal" evidence="13">
    <location>
        <begin position="250"/>
        <end position="425"/>
    </location>
</feature>
<dbReference type="GO" id="GO:0008417">
    <property type="term" value="F:fucosyltransferase activity"/>
    <property type="evidence" value="ECO:0007669"/>
    <property type="project" value="InterPro"/>
</dbReference>
<evidence type="ECO:0000256" key="3">
    <source>
        <dbReference type="ARBA" id="ARBA00008919"/>
    </source>
</evidence>
<evidence type="ECO:0000256" key="4">
    <source>
        <dbReference type="ARBA" id="ARBA00022676"/>
    </source>
</evidence>
<accession>A0A8K0G2N0</accession>
<evidence type="ECO:0000256" key="11">
    <source>
        <dbReference type="ARBA" id="ARBA00023180"/>
    </source>
</evidence>
<proteinExistence type="inferred from homology"/>
<evidence type="ECO:0000313" key="16">
    <source>
        <dbReference type="Proteomes" id="UP000801492"/>
    </source>
</evidence>
<dbReference type="Pfam" id="PF17039">
    <property type="entry name" value="Glyco_tran_10_N"/>
    <property type="match status" value="1"/>
</dbReference>
<organism evidence="15 16">
    <name type="scientific">Ignelater luminosus</name>
    <name type="common">Cucubano</name>
    <name type="synonym">Pyrophorus luminosus</name>
    <dbReference type="NCBI Taxonomy" id="2038154"/>
    <lineage>
        <taxon>Eukaryota</taxon>
        <taxon>Metazoa</taxon>
        <taxon>Ecdysozoa</taxon>
        <taxon>Arthropoda</taxon>
        <taxon>Hexapoda</taxon>
        <taxon>Insecta</taxon>
        <taxon>Pterygota</taxon>
        <taxon>Neoptera</taxon>
        <taxon>Endopterygota</taxon>
        <taxon>Coleoptera</taxon>
        <taxon>Polyphaga</taxon>
        <taxon>Elateriformia</taxon>
        <taxon>Elateroidea</taxon>
        <taxon>Elateridae</taxon>
        <taxon>Agrypninae</taxon>
        <taxon>Pyrophorini</taxon>
        <taxon>Ignelater</taxon>
    </lineage>
</organism>